<dbReference type="Gene3D" id="3.40.50.300">
    <property type="entry name" value="P-loop containing nucleotide triphosphate hydrolases"/>
    <property type="match status" value="1"/>
</dbReference>
<keyword evidence="4" id="KW-0547">Nucleotide-binding</keyword>
<feature type="domain" description="AAA" evidence="10">
    <location>
        <begin position="35"/>
        <end position="183"/>
    </location>
</feature>
<accession>A0A9D2SR30</accession>
<evidence type="ECO:0000256" key="4">
    <source>
        <dbReference type="ARBA" id="ARBA00022741"/>
    </source>
</evidence>
<evidence type="ECO:0000313" key="12">
    <source>
        <dbReference type="Proteomes" id="UP000823891"/>
    </source>
</evidence>
<dbReference type="EMBL" id="DWWS01000055">
    <property type="protein sequence ID" value="HJC25108.1"/>
    <property type="molecule type" value="Genomic_DNA"/>
</dbReference>
<evidence type="ECO:0000313" key="11">
    <source>
        <dbReference type="EMBL" id="HJC25108.1"/>
    </source>
</evidence>
<dbReference type="CDD" id="cd05387">
    <property type="entry name" value="BY-kinase"/>
    <property type="match status" value="1"/>
</dbReference>
<dbReference type="SUPFAM" id="SSF52540">
    <property type="entry name" value="P-loop containing nucleoside triphosphate hydrolases"/>
    <property type="match status" value="1"/>
</dbReference>
<comment type="similarity">
    <text evidence="1">Belongs to the CpsD/CapB family.</text>
</comment>
<dbReference type="InterPro" id="IPR050445">
    <property type="entry name" value="Bact_polysacc_biosynth/exp"/>
</dbReference>
<dbReference type="PANTHER" id="PTHR32309:SF13">
    <property type="entry name" value="FERRIC ENTEROBACTIN TRANSPORT PROTEIN FEPE"/>
    <property type="match status" value="1"/>
</dbReference>
<feature type="compositionally biased region" description="Basic and acidic residues" evidence="9">
    <location>
        <begin position="224"/>
        <end position="267"/>
    </location>
</feature>
<evidence type="ECO:0000256" key="5">
    <source>
        <dbReference type="ARBA" id="ARBA00022777"/>
    </source>
</evidence>
<comment type="catalytic activity">
    <reaction evidence="8">
        <text>L-tyrosyl-[protein] + ATP = O-phospho-L-tyrosyl-[protein] + ADP + H(+)</text>
        <dbReference type="Rhea" id="RHEA:10596"/>
        <dbReference type="Rhea" id="RHEA-COMP:10136"/>
        <dbReference type="Rhea" id="RHEA-COMP:20101"/>
        <dbReference type="ChEBI" id="CHEBI:15378"/>
        <dbReference type="ChEBI" id="CHEBI:30616"/>
        <dbReference type="ChEBI" id="CHEBI:46858"/>
        <dbReference type="ChEBI" id="CHEBI:61978"/>
        <dbReference type="ChEBI" id="CHEBI:456216"/>
        <dbReference type="EC" id="2.7.10.2"/>
    </reaction>
</comment>
<keyword evidence="6" id="KW-0067">ATP-binding</keyword>
<dbReference type="InterPro" id="IPR025669">
    <property type="entry name" value="AAA_dom"/>
</dbReference>
<dbReference type="AlphaFoldDB" id="A0A9D2SR30"/>
<dbReference type="EC" id="2.7.10.2" evidence="2"/>
<name>A0A9D2SR30_9FIRM</name>
<dbReference type="InterPro" id="IPR005702">
    <property type="entry name" value="Wzc-like_C"/>
</dbReference>
<keyword evidence="7" id="KW-0829">Tyrosine-protein kinase</keyword>
<dbReference type="NCBIfam" id="TIGR01007">
    <property type="entry name" value="eps_fam"/>
    <property type="match status" value="1"/>
</dbReference>
<evidence type="ECO:0000256" key="2">
    <source>
        <dbReference type="ARBA" id="ARBA00011903"/>
    </source>
</evidence>
<comment type="caution">
    <text evidence="11">The sequence shown here is derived from an EMBL/GenBank/DDBJ whole genome shotgun (WGS) entry which is preliminary data.</text>
</comment>
<organism evidence="11 12">
    <name type="scientific">Candidatus Eisenbergiella merdavium</name>
    <dbReference type="NCBI Taxonomy" id="2838551"/>
    <lineage>
        <taxon>Bacteria</taxon>
        <taxon>Bacillati</taxon>
        <taxon>Bacillota</taxon>
        <taxon>Clostridia</taxon>
        <taxon>Lachnospirales</taxon>
        <taxon>Lachnospiraceae</taxon>
        <taxon>Eisenbergiella</taxon>
    </lineage>
</organism>
<proteinExistence type="inferred from homology"/>
<evidence type="ECO:0000256" key="3">
    <source>
        <dbReference type="ARBA" id="ARBA00022679"/>
    </source>
</evidence>
<dbReference type="PANTHER" id="PTHR32309">
    <property type="entry name" value="TYROSINE-PROTEIN KINASE"/>
    <property type="match status" value="1"/>
</dbReference>
<reference evidence="11" key="2">
    <citation type="submission" date="2021-04" db="EMBL/GenBank/DDBJ databases">
        <authorList>
            <person name="Gilroy R."/>
        </authorList>
    </citation>
    <scope>NUCLEOTIDE SEQUENCE</scope>
    <source>
        <strain evidence="11">USAMLcec2-132</strain>
    </source>
</reference>
<evidence type="ECO:0000256" key="7">
    <source>
        <dbReference type="ARBA" id="ARBA00023137"/>
    </source>
</evidence>
<evidence type="ECO:0000256" key="8">
    <source>
        <dbReference type="ARBA" id="ARBA00051245"/>
    </source>
</evidence>
<keyword evidence="3 11" id="KW-0808">Transferase</keyword>
<dbReference type="GO" id="GO:0005886">
    <property type="term" value="C:plasma membrane"/>
    <property type="evidence" value="ECO:0007669"/>
    <property type="project" value="TreeGrafter"/>
</dbReference>
<gene>
    <name evidence="11" type="ORF">H9761_15645</name>
</gene>
<dbReference type="GO" id="GO:0004715">
    <property type="term" value="F:non-membrane spanning protein tyrosine kinase activity"/>
    <property type="evidence" value="ECO:0007669"/>
    <property type="project" value="UniProtKB-EC"/>
</dbReference>
<evidence type="ECO:0000259" key="10">
    <source>
        <dbReference type="Pfam" id="PF13614"/>
    </source>
</evidence>
<evidence type="ECO:0000256" key="6">
    <source>
        <dbReference type="ARBA" id="ARBA00022840"/>
    </source>
</evidence>
<keyword evidence="5" id="KW-0418">Kinase</keyword>
<evidence type="ECO:0000256" key="1">
    <source>
        <dbReference type="ARBA" id="ARBA00007316"/>
    </source>
</evidence>
<dbReference type="Proteomes" id="UP000823891">
    <property type="component" value="Unassembled WGS sequence"/>
</dbReference>
<reference evidence="11" key="1">
    <citation type="journal article" date="2021" name="PeerJ">
        <title>Extensive microbial diversity within the chicken gut microbiome revealed by metagenomics and culture.</title>
        <authorList>
            <person name="Gilroy R."/>
            <person name="Ravi A."/>
            <person name="Getino M."/>
            <person name="Pursley I."/>
            <person name="Horton D.L."/>
            <person name="Alikhan N.F."/>
            <person name="Baker D."/>
            <person name="Gharbi K."/>
            <person name="Hall N."/>
            <person name="Watson M."/>
            <person name="Adriaenssens E.M."/>
            <person name="Foster-Nyarko E."/>
            <person name="Jarju S."/>
            <person name="Secka A."/>
            <person name="Antonio M."/>
            <person name="Oren A."/>
            <person name="Chaudhuri R.R."/>
            <person name="La Ragione R."/>
            <person name="Hildebrand F."/>
            <person name="Pallen M.J."/>
        </authorList>
    </citation>
    <scope>NUCLEOTIDE SEQUENCE</scope>
    <source>
        <strain evidence="11">USAMLcec2-132</strain>
    </source>
</reference>
<sequence>MQNIMIRAMEKQDFRVREAYKTLRTNLEFSGMDVKVIALTSCTEDEGKTSVSFQLAVSLAEAGRKTILVDADLRKSVLHGRYKATRERYGLSHYLSGQARLEDAVCATNIPDFHIIFAGQVPPNPSELLGGDRFKTLVERFRAEYDYIIIDTPPLGSVIDSAIVARECDGVVLVIEAKAISYKFARTVKEQLERAECRILGCVLNKVEPKGGAYYSKYYGSKGAEGKRSRASVKEHRKEETEGSAEKEGPETIPGKKADEPEAEEKG</sequence>
<dbReference type="GO" id="GO:0005524">
    <property type="term" value="F:ATP binding"/>
    <property type="evidence" value="ECO:0007669"/>
    <property type="project" value="UniProtKB-KW"/>
</dbReference>
<evidence type="ECO:0000256" key="9">
    <source>
        <dbReference type="SAM" id="MobiDB-lite"/>
    </source>
</evidence>
<dbReference type="InterPro" id="IPR027417">
    <property type="entry name" value="P-loop_NTPase"/>
</dbReference>
<feature type="region of interest" description="Disordered" evidence="9">
    <location>
        <begin position="219"/>
        <end position="267"/>
    </location>
</feature>
<protein>
    <recommendedName>
        <fullName evidence="2">non-specific protein-tyrosine kinase</fullName>
        <ecNumber evidence="2">2.7.10.2</ecNumber>
    </recommendedName>
</protein>
<dbReference type="Pfam" id="PF13614">
    <property type="entry name" value="AAA_31"/>
    <property type="match status" value="1"/>
</dbReference>